<evidence type="ECO:0000313" key="5">
    <source>
        <dbReference type="EMBL" id="MFA1541669.1"/>
    </source>
</evidence>
<sequence length="1714" mass="191554">MNVRDDDIADHVRRGLDVGEQWPDPWLSLNPSFADGGSVPALVKAGILHPETERIFRVHKPEDSLDGEPMMLRRHQRDAIEAARTGDSYVLITGTGSGKSLAYIIPIVDQVLRLREQGAPAGVKAIIVYPMNALANSQLEELGKFLRNGYGEGHEPVTFARYTGQEKEAQRRAILDDPPDILLTNYVMLELMLTRPRERQHLIQAARGLRFLVLDELHTYRGRQGADVAMLVRRVRDACDAEALQCVGTSATMASEGGTETQARTVAEVASKIFDTPIERHRVIGETLTRSTEDGSFDPVELAVQNAQPPLGASYDELISNPLARWIETTFGVETEKGTGRLIRRRPTTVQKAAAELADLTGMAVERCAEAIKATLKAGSEAPHPTVKGRYLFAFRLHQFLSKGDTVFVSLEPEGVRRITRDYQLRVPGEPDKLLLPLAFCRQCGQEYLSVAREEQAGRTVIRHRRGDDDEAGYLYISEQSPWPGTTAQALAEQRLPDNWLTLDSGGNPEVITSRRKYVPQVLRVLPDGTVLDRDSGATDGVLAAFVPTPFGFCLSCGVSYEQARGNDFGKLARLDQEGRSSAVSVLSGSIVRSLQAMPEEELPENARKLLTFVDNRQDASLQAGHFNDFAQVAQLRGALYQAALAEGDEGLHHENVAQAVTAQLHLDHADYALNPEELSTQRKRTQRALREVVAYRLFVDLERGWRVTMPNLEQTGLIGIDYADLDELAELEKTWTGTCGPLRTADPQTRAELIRILLDEMRRVLAIDVECLTDLGFEEMSKLSRQLKDPWALAERERMVPVGAAFARSSMRGGSRSDLNLSGRSRFGRHLRRSGRFPAWTDKIDTEDAQQIITDMLDVLATHGLITEAVPAKNGGVPGYRINAAVIIWRAGDGEFGVADPLRWQFNGTDTRPRVNPFLRDLYQKQSRGFAGLFAREHTAQVPSNVRQDRERAFRKAKLPLLYCSPTMELGVDIAGLNAVTMRNVPPTPANYAQRSGRAGRSGQAALVTTYCASGNSHDRYYFRRSDQMVSGSVAAPRLDLGNEDLVRSHVQAIWLAETELPLGRAMPELIDIGDPELPLLGHVREQINAEPAQERARQRAERMLAGLMVELEKDTSWWDDEWLERVVRSAPGEFNAACERWRTLYKRAKAERELQHDRADDYTLTAGARQRAKRRRAEAETQLKLLRNEQDGGTLSDFNPYRYLASEGFLPGYSFPRLPLAAYIPGRGGKLADRDGDYLQRSRFIAIREFGPGALIYHEGSRYQVKRVQVPTEEGGDVATGEARRCRNCGYHHEPHPGLDICEICETPLPIATSGWMQLHTVFTERRERISSDEEERRRAGFELETSYRFHDHGKRRGRLEARAVDEDGPIANLDYGDSATVRVANLGYRRGKDRETGFWLDTVNGRWLPSRDAKAAVPGTELTDEETGLADGETEDKVRKLRVIPYVEDRRNILVLTLSEPVPAETAISLQYALERGIEAVFQLEDSELDSESLPPDNGPNRLRMLFIESAEGGAGVLRRIQAERDSLARVAREALHIAHFDPETGDDLGGPRPENRCEKGCYDCLLSFGNQLLHHMIDRHAVRDLLLRLAQSKVERDEQPAVLIEKAGSSLEGELITWLQERGYRLPTEQQVLVTEALAQPDYVYRLPGQAKVAVFVHGPAHDDEHVSTRDEEAEERLIDAGWHVIVFRHDGDWHATVSANRSIFGTGDT</sequence>
<accession>A0ABV4QGL3</accession>
<protein>
    <submittedName>
        <fullName evidence="5">DEAD/DEAH box helicase</fullName>
    </submittedName>
</protein>
<proteinExistence type="predicted"/>
<evidence type="ECO:0000259" key="4">
    <source>
        <dbReference type="PROSITE" id="PS51194"/>
    </source>
</evidence>
<name>A0ABV4QGL3_9ACTN</name>
<dbReference type="InterPro" id="IPR001650">
    <property type="entry name" value="Helicase_C-like"/>
</dbReference>
<dbReference type="SUPFAM" id="SSF52980">
    <property type="entry name" value="Restriction endonuclease-like"/>
    <property type="match status" value="1"/>
</dbReference>
<dbReference type="SMART" id="SM00487">
    <property type="entry name" value="DEXDc"/>
    <property type="match status" value="1"/>
</dbReference>
<dbReference type="InterPro" id="IPR027417">
    <property type="entry name" value="P-loop_NTPase"/>
</dbReference>
<dbReference type="Gene3D" id="3.40.50.300">
    <property type="entry name" value="P-loop containing nucleotide triphosphate hydrolases"/>
    <property type="match status" value="2"/>
</dbReference>
<keyword evidence="5" id="KW-0347">Helicase</keyword>
<comment type="caution">
    <text evidence="5">The sequence shown here is derived from an EMBL/GenBank/DDBJ whole genome shotgun (WGS) entry which is preliminary data.</text>
</comment>
<dbReference type="Proteomes" id="UP001569963">
    <property type="component" value="Unassembled WGS sequence"/>
</dbReference>
<dbReference type="CDD" id="cd17923">
    <property type="entry name" value="DEXHc_Hrq1-like"/>
    <property type="match status" value="1"/>
</dbReference>
<dbReference type="PROSITE" id="PS51194">
    <property type="entry name" value="HELICASE_CTER"/>
    <property type="match status" value="1"/>
</dbReference>
<dbReference type="Pfam" id="PF00271">
    <property type="entry name" value="Helicase_C"/>
    <property type="match status" value="1"/>
</dbReference>
<dbReference type="SMART" id="SM00490">
    <property type="entry name" value="HELICc"/>
    <property type="match status" value="1"/>
</dbReference>
<keyword evidence="6" id="KW-1185">Reference proteome</keyword>
<reference evidence="5 6" key="1">
    <citation type="submission" date="2023-11" db="EMBL/GenBank/DDBJ databases">
        <title>Actinomadura monticuli sp. nov., isolated from volcanic ash.</title>
        <authorList>
            <person name="Lee S.D."/>
            <person name="Yang H."/>
            <person name="Kim I.S."/>
        </authorList>
    </citation>
    <scope>NUCLEOTIDE SEQUENCE [LARGE SCALE GENOMIC DNA]</scope>
    <source>
        <strain evidence="5 6">DLS-62</strain>
    </source>
</reference>
<dbReference type="InterPro" id="IPR011335">
    <property type="entry name" value="Restrct_endonuc-II-like"/>
</dbReference>
<keyword evidence="1" id="KW-0547">Nucleotide-binding</keyword>
<feature type="domain" description="Helicase ATP-binding" evidence="3">
    <location>
        <begin position="80"/>
        <end position="271"/>
    </location>
</feature>
<dbReference type="InterPro" id="IPR052511">
    <property type="entry name" value="ATP-dep_Helicase"/>
</dbReference>
<dbReference type="Pfam" id="PF00270">
    <property type="entry name" value="DEAD"/>
    <property type="match status" value="1"/>
</dbReference>
<dbReference type="EMBL" id="JAXCEI010000009">
    <property type="protein sequence ID" value="MFA1541669.1"/>
    <property type="molecule type" value="Genomic_DNA"/>
</dbReference>
<dbReference type="PANTHER" id="PTHR47962">
    <property type="entry name" value="ATP-DEPENDENT HELICASE LHR-RELATED-RELATED"/>
    <property type="match status" value="1"/>
</dbReference>
<dbReference type="RefSeq" id="WP_371951820.1">
    <property type="nucleotide sequence ID" value="NZ_JAXCEI010000009.1"/>
</dbReference>
<evidence type="ECO:0000313" key="6">
    <source>
        <dbReference type="Proteomes" id="UP001569963"/>
    </source>
</evidence>
<evidence type="ECO:0000259" key="3">
    <source>
        <dbReference type="PROSITE" id="PS51192"/>
    </source>
</evidence>
<feature type="domain" description="Helicase C-terminal" evidence="4">
    <location>
        <begin position="882"/>
        <end position="1048"/>
    </location>
</feature>
<gene>
    <name evidence="5" type="ORF">SM611_22295</name>
</gene>
<dbReference type="PROSITE" id="PS51192">
    <property type="entry name" value="HELICASE_ATP_BIND_1"/>
    <property type="match status" value="1"/>
</dbReference>
<dbReference type="InterPro" id="IPR014001">
    <property type="entry name" value="Helicase_ATP-bd"/>
</dbReference>
<dbReference type="InterPro" id="IPR011545">
    <property type="entry name" value="DEAD/DEAH_box_helicase_dom"/>
</dbReference>
<organism evidence="5 6">
    <name type="scientific">Actinomadura monticuli</name>
    <dbReference type="NCBI Taxonomy" id="3097367"/>
    <lineage>
        <taxon>Bacteria</taxon>
        <taxon>Bacillati</taxon>
        <taxon>Actinomycetota</taxon>
        <taxon>Actinomycetes</taxon>
        <taxon>Streptosporangiales</taxon>
        <taxon>Thermomonosporaceae</taxon>
        <taxon>Actinomadura</taxon>
    </lineage>
</organism>
<keyword evidence="2" id="KW-0067">ATP-binding</keyword>
<evidence type="ECO:0000256" key="2">
    <source>
        <dbReference type="ARBA" id="ARBA00022840"/>
    </source>
</evidence>
<dbReference type="GO" id="GO:0004386">
    <property type="term" value="F:helicase activity"/>
    <property type="evidence" value="ECO:0007669"/>
    <property type="project" value="UniProtKB-KW"/>
</dbReference>
<dbReference type="Pfam" id="PF09369">
    <property type="entry name" value="MZB"/>
    <property type="match status" value="1"/>
</dbReference>
<dbReference type="SUPFAM" id="SSF52540">
    <property type="entry name" value="P-loop containing nucleoside triphosphate hydrolases"/>
    <property type="match status" value="2"/>
</dbReference>
<keyword evidence="5" id="KW-0378">Hydrolase</keyword>
<dbReference type="PANTHER" id="PTHR47962:SF5">
    <property type="entry name" value="ATP-DEPENDENT HELICASE LHR-RELATED"/>
    <property type="match status" value="1"/>
</dbReference>
<dbReference type="InterPro" id="IPR018973">
    <property type="entry name" value="MZB"/>
</dbReference>
<evidence type="ECO:0000256" key="1">
    <source>
        <dbReference type="ARBA" id="ARBA00022741"/>
    </source>
</evidence>